<evidence type="ECO:0000259" key="3">
    <source>
        <dbReference type="Pfam" id="PF05347"/>
    </source>
</evidence>
<keyword evidence="2" id="KW-0812">Transmembrane</keyword>
<dbReference type="PANTHER" id="PTHR13166:SF7">
    <property type="entry name" value="LYR MOTIF-CONTAINING PROTEIN 4"/>
    <property type="match status" value="1"/>
</dbReference>
<dbReference type="GO" id="GO:1990221">
    <property type="term" value="C:L-cysteine desulfurase complex"/>
    <property type="evidence" value="ECO:0007669"/>
    <property type="project" value="TreeGrafter"/>
</dbReference>
<feature type="transmembrane region" description="Helical" evidence="2">
    <location>
        <begin position="57"/>
        <end position="74"/>
    </location>
</feature>
<dbReference type="GO" id="GO:0016226">
    <property type="term" value="P:iron-sulfur cluster assembly"/>
    <property type="evidence" value="ECO:0007669"/>
    <property type="project" value="InterPro"/>
</dbReference>
<name>A0AAN5C7C9_9BILA</name>
<proteinExistence type="inferred from homology"/>
<dbReference type="GO" id="GO:0005739">
    <property type="term" value="C:mitochondrion"/>
    <property type="evidence" value="ECO:0007669"/>
    <property type="project" value="TreeGrafter"/>
</dbReference>
<dbReference type="Proteomes" id="UP001328107">
    <property type="component" value="Unassembled WGS sequence"/>
</dbReference>
<dbReference type="AlphaFoldDB" id="A0AAN5C7C9"/>
<sequence length="92" mass="10717">SRSVWVNLYKQLQREAAKLGQYNHRSFAHRRIRDYFEANKGVTDPVQQQKLLKASRSLVQISMVIILVMLIYFQEGQDALATIKRQAVVEQV</sequence>
<evidence type="ECO:0000313" key="4">
    <source>
        <dbReference type="EMBL" id="GMR40203.1"/>
    </source>
</evidence>
<comment type="similarity">
    <text evidence="1">Belongs to the complex I LYR family.</text>
</comment>
<comment type="caution">
    <text evidence="4">The sequence shown here is derived from an EMBL/GenBank/DDBJ whole genome shotgun (WGS) entry which is preliminary data.</text>
</comment>
<evidence type="ECO:0000313" key="5">
    <source>
        <dbReference type="Proteomes" id="UP001328107"/>
    </source>
</evidence>
<dbReference type="CDD" id="cd20264">
    <property type="entry name" value="Complex1_LYR_LYRM4"/>
    <property type="match status" value="1"/>
</dbReference>
<dbReference type="Pfam" id="PF05347">
    <property type="entry name" value="Complex1_LYR"/>
    <property type="match status" value="1"/>
</dbReference>
<evidence type="ECO:0000256" key="1">
    <source>
        <dbReference type="ARBA" id="ARBA00009508"/>
    </source>
</evidence>
<feature type="non-terminal residue" evidence="4">
    <location>
        <position position="1"/>
    </location>
</feature>
<feature type="non-terminal residue" evidence="4">
    <location>
        <position position="92"/>
    </location>
</feature>
<keyword evidence="2" id="KW-1133">Transmembrane helix</keyword>
<dbReference type="InterPro" id="IPR051522">
    <property type="entry name" value="ISC_assembly_LYR"/>
</dbReference>
<reference evidence="5" key="1">
    <citation type="submission" date="2022-10" db="EMBL/GenBank/DDBJ databases">
        <title>Genome assembly of Pristionchus species.</title>
        <authorList>
            <person name="Yoshida K."/>
            <person name="Sommer R.J."/>
        </authorList>
    </citation>
    <scope>NUCLEOTIDE SEQUENCE [LARGE SCALE GENOMIC DNA]</scope>
    <source>
        <strain evidence="5">RS5460</strain>
    </source>
</reference>
<feature type="domain" description="Complex 1 LYR protein" evidence="3">
    <location>
        <begin position="7"/>
        <end position="56"/>
    </location>
</feature>
<gene>
    <name evidence="4" type="ORF">PMAYCL1PPCAC_10398</name>
</gene>
<keyword evidence="2" id="KW-0472">Membrane</keyword>
<protein>
    <recommendedName>
        <fullName evidence="3">Complex 1 LYR protein domain-containing protein</fullName>
    </recommendedName>
</protein>
<accession>A0AAN5C7C9</accession>
<dbReference type="InterPro" id="IPR045297">
    <property type="entry name" value="Complex1_LYR_LYRM4"/>
</dbReference>
<dbReference type="EMBL" id="BTRK01000003">
    <property type="protein sequence ID" value="GMR40203.1"/>
    <property type="molecule type" value="Genomic_DNA"/>
</dbReference>
<evidence type="ECO:0000256" key="2">
    <source>
        <dbReference type="SAM" id="Phobius"/>
    </source>
</evidence>
<dbReference type="PANTHER" id="PTHR13166">
    <property type="entry name" value="PROTEIN C6ORF149"/>
    <property type="match status" value="1"/>
</dbReference>
<dbReference type="InterPro" id="IPR008011">
    <property type="entry name" value="Complex1_LYR_dom"/>
</dbReference>
<keyword evidence="5" id="KW-1185">Reference proteome</keyword>
<organism evidence="4 5">
    <name type="scientific">Pristionchus mayeri</name>
    <dbReference type="NCBI Taxonomy" id="1317129"/>
    <lineage>
        <taxon>Eukaryota</taxon>
        <taxon>Metazoa</taxon>
        <taxon>Ecdysozoa</taxon>
        <taxon>Nematoda</taxon>
        <taxon>Chromadorea</taxon>
        <taxon>Rhabditida</taxon>
        <taxon>Rhabditina</taxon>
        <taxon>Diplogasteromorpha</taxon>
        <taxon>Diplogasteroidea</taxon>
        <taxon>Neodiplogasteridae</taxon>
        <taxon>Pristionchus</taxon>
    </lineage>
</organism>